<evidence type="ECO:0000256" key="1">
    <source>
        <dbReference type="SAM" id="MobiDB-lite"/>
    </source>
</evidence>
<protein>
    <submittedName>
        <fullName evidence="2">Uncharacterized protein</fullName>
    </submittedName>
</protein>
<comment type="caution">
    <text evidence="2">The sequence shown here is derived from an EMBL/GenBank/DDBJ whole genome shotgun (WGS) entry which is preliminary data.</text>
</comment>
<accession>A0AA39TX07</accession>
<name>A0AA39TX07_ACESA</name>
<dbReference type="AlphaFoldDB" id="A0AA39TX07"/>
<reference evidence="2" key="1">
    <citation type="journal article" date="2022" name="Plant J.">
        <title>Strategies of tolerance reflected in two North American maple genomes.</title>
        <authorList>
            <person name="McEvoy S.L."/>
            <person name="Sezen U.U."/>
            <person name="Trouern-Trend A."/>
            <person name="McMahon S.M."/>
            <person name="Schaberg P.G."/>
            <person name="Yang J."/>
            <person name="Wegrzyn J.L."/>
            <person name="Swenson N.G."/>
        </authorList>
    </citation>
    <scope>NUCLEOTIDE SEQUENCE</scope>
    <source>
        <strain evidence="2">NS2018</strain>
    </source>
</reference>
<keyword evidence="3" id="KW-1185">Reference proteome</keyword>
<dbReference type="Proteomes" id="UP001168877">
    <property type="component" value="Unassembled WGS sequence"/>
</dbReference>
<feature type="region of interest" description="Disordered" evidence="1">
    <location>
        <begin position="1"/>
        <end position="56"/>
    </location>
</feature>
<gene>
    <name evidence="2" type="ORF">LWI29_030486</name>
</gene>
<evidence type="ECO:0000313" key="3">
    <source>
        <dbReference type="Proteomes" id="UP001168877"/>
    </source>
</evidence>
<evidence type="ECO:0000313" key="2">
    <source>
        <dbReference type="EMBL" id="KAK0608430.1"/>
    </source>
</evidence>
<reference evidence="2" key="2">
    <citation type="submission" date="2023-06" db="EMBL/GenBank/DDBJ databases">
        <authorList>
            <person name="Swenson N.G."/>
            <person name="Wegrzyn J.L."/>
            <person name="Mcevoy S.L."/>
        </authorList>
    </citation>
    <scope>NUCLEOTIDE SEQUENCE</scope>
    <source>
        <strain evidence="2">NS2018</strain>
        <tissue evidence="2">Leaf</tissue>
    </source>
</reference>
<organism evidence="2 3">
    <name type="scientific">Acer saccharum</name>
    <name type="common">Sugar maple</name>
    <dbReference type="NCBI Taxonomy" id="4024"/>
    <lineage>
        <taxon>Eukaryota</taxon>
        <taxon>Viridiplantae</taxon>
        <taxon>Streptophyta</taxon>
        <taxon>Embryophyta</taxon>
        <taxon>Tracheophyta</taxon>
        <taxon>Spermatophyta</taxon>
        <taxon>Magnoliopsida</taxon>
        <taxon>eudicotyledons</taxon>
        <taxon>Gunneridae</taxon>
        <taxon>Pentapetalae</taxon>
        <taxon>rosids</taxon>
        <taxon>malvids</taxon>
        <taxon>Sapindales</taxon>
        <taxon>Sapindaceae</taxon>
        <taxon>Hippocastanoideae</taxon>
        <taxon>Acereae</taxon>
        <taxon>Acer</taxon>
    </lineage>
</organism>
<sequence>MLKIWGNEPRERARGGKPRVATWPARVGGRGPHGKGAFCSRGPHAPPRGADVAPPSQFPPQTHALLEDFMKCLADLKADLQSFKKKEISAASTFVVISPEVMAYLDEMRADIKVEAEKCSDEMAQNEGVEATAVVPKKGRTKVSSSRNHGMKTRNAK</sequence>
<dbReference type="EMBL" id="JAUESC010000001">
    <property type="protein sequence ID" value="KAK0608430.1"/>
    <property type="molecule type" value="Genomic_DNA"/>
</dbReference>
<feature type="region of interest" description="Disordered" evidence="1">
    <location>
        <begin position="136"/>
        <end position="157"/>
    </location>
</feature>
<proteinExistence type="predicted"/>